<accession>A0A7J7RY34</accession>
<dbReference type="AlphaFoldDB" id="A0A7J7RY34"/>
<dbReference type="EMBL" id="JACAGC010000024">
    <property type="protein sequence ID" value="KAF6280907.1"/>
    <property type="molecule type" value="Genomic_DNA"/>
</dbReference>
<reference evidence="1 2" key="1">
    <citation type="journal article" date="2020" name="Nature">
        <title>Six reference-quality genomes reveal evolution of bat adaptations.</title>
        <authorList>
            <person name="Jebb D."/>
            <person name="Huang Z."/>
            <person name="Pippel M."/>
            <person name="Hughes G.M."/>
            <person name="Lavrichenko K."/>
            <person name="Devanna P."/>
            <person name="Winkler S."/>
            <person name="Jermiin L.S."/>
            <person name="Skirmuntt E.C."/>
            <person name="Katzourakis A."/>
            <person name="Burkitt-Gray L."/>
            <person name="Ray D.A."/>
            <person name="Sullivan K.A.M."/>
            <person name="Roscito J.G."/>
            <person name="Kirilenko B.M."/>
            <person name="Davalos L.M."/>
            <person name="Corthals A.P."/>
            <person name="Power M.L."/>
            <person name="Jones G."/>
            <person name="Ransome R.D."/>
            <person name="Dechmann D.K.N."/>
            <person name="Locatelli A.G."/>
            <person name="Puechmaille S.J."/>
            <person name="Fedrigo O."/>
            <person name="Jarvis E.D."/>
            <person name="Hiller M."/>
            <person name="Vernes S.C."/>
            <person name="Myers E.W."/>
            <person name="Teeling E.C."/>
        </authorList>
    </citation>
    <scope>NUCLEOTIDE SEQUENCE [LARGE SCALE GENOMIC DNA]</scope>
    <source>
        <strain evidence="1">MRhiFer1</strain>
        <tissue evidence="1">Lung</tissue>
    </source>
</reference>
<gene>
    <name evidence="1" type="ORF">mRhiFer1_009289</name>
</gene>
<comment type="caution">
    <text evidence="1">The sequence shown here is derived from an EMBL/GenBank/DDBJ whole genome shotgun (WGS) entry which is preliminary data.</text>
</comment>
<sequence length="228" mass="25193">MLIMCLFSLSAILAPVLIAIYILQHFTLGKEPTLMVPNWQNRAVKRQTICCLLRGGWSALAPVCVHVCACMCMVCLSVHMYVCMLCLCMDAHSCVRERPWGRGSKQGGIRAFIPCSKGPLPSLAAPPSWAVHQATQVCRCPREALEPEGSRDHGLPPCSQWLCSFSLQVFLFQSEGGCIGNTSLMQWRGFIPVSTRPLRPPCVSAVGRFSLLRPGIAAQDRPCRWARH</sequence>
<protein>
    <submittedName>
        <fullName evidence="1">Uncharacterized protein</fullName>
    </submittedName>
</protein>
<organism evidence="1 2">
    <name type="scientific">Rhinolophus ferrumequinum</name>
    <name type="common">Greater horseshoe bat</name>
    <dbReference type="NCBI Taxonomy" id="59479"/>
    <lineage>
        <taxon>Eukaryota</taxon>
        <taxon>Metazoa</taxon>
        <taxon>Chordata</taxon>
        <taxon>Craniata</taxon>
        <taxon>Vertebrata</taxon>
        <taxon>Euteleostomi</taxon>
        <taxon>Mammalia</taxon>
        <taxon>Eutheria</taxon>
        <taxon>Laurasiatheria</taxon>
        <taxon>Chiroptera</taxon>
        <taxon>Yinpterochiroptera</taxon>
        <taxon>Rhinolophoidea</taxon>
        <taxon>Rhinolophidae</taxon>
        <taxon>Rhinolophinae</taxon>
        <taxon>Rhinolophus</taxon>
    </lineage>
</organism>
<dbReference type="Proteomes" id="UP000585614">
    <property type="component" value="Unassembled WGS sequence"/>
</dbReference>
<name>A0A7J7RY34_RHIFE</name>
<evidence type="ECO:0000313" key="1">
    <source>
        <dbReference type="EMBL" id="KAF6280907.1"/>
    </source>
</evidence>
<evidence type="ECO:0000313" key="2">
    <source>
        <dbReference type="Proteomes" id="UP000585614"/>
    </source>
</evidence>
<proteinExistence type="predicted"/>